<dbReference type="STRING" id="1457154.CAPSK01_004677"/>
<accession>A0A084XUD0</accession>
<evidence type="ECO:0000313" key="3">
    <source>
        <dbReference type="Proteomes" id="UP000019812"/>
    </source>
</evidence>
<dbReference type="GO" id="GO:0016787">
    <property type="term" value="F:hydrolase activity"/>
    <property type="evidence" value="ECO:0007669"/>
    <property type="project" value="UniProtKB-KW"/>
</dbReference>
<dbReference type="RefSeq" id="WP_034931176.1">
    <property type="nucleotide sequence ID" value="NZ_JDSS02000052.1"/>
</dbReference>
<gene>
    <name evidence="2" type="ORF">CAPSK01_004677</name>
</gene>
<dbReference type="InterPro" id="IPR033653">
    <property type="entry name" value="NTP-PPase_DR2231-like"/>
</dbReference>
<keyword evidence="2" id="KW-0378">Hydrolase</keyword>
<dbReference type="Pfam" id="PF01503">
    <property type="entry name" value="PRA-PH"/>
    <property type="match status" value="1"/>
</dbReference>
<organism evidence="2 3">
    <name type="scientific">Candidatus Accumulibacter vicinus</name>
    <dbReference type="NCBI Taxonomy" id="2954382"/>
    <lineage>
        <taxon>Bacteria</taxon>
        <taxon>Pseudomonadati</taxon>
        <taxon>Pseudomonadota</taxon>
        <taxon>Betaproteobacteria</taxon>
        <taxon>Candidatus Accumulibacter</taxon>
    </lineage>
</organism>
<feature type="compositionally biased region" description="Basic and acidic residues" evidence="1">
    <location>
        <begin position="133"/>
        <end position="142"/>
    </location>
</feature>
<dbReference type="InterPro" id="IPR021130">
    <property type="entry name" value="PRib-ATP_PPHydrolase-like"/>
</dbReference>
<protein>
    <submittedName>
        <fullName evidence="2">Phosphoribosyl-ATP pyrophosphohydrolase</fullName>
    </submittedName>
</protein>
<dbReference type="Proteomes" id="UP000019812">
    <property type="component" value="Unassembled WGS sequence"/>
</dbReference>
<dbReference type="Gene3D" id="1.10.3420.10">
    <property type="entry name" value="putative ntp pyrophosphohydrolase like domain"/>
    <property type="match status" value="1"/>
</dbReference>
<dbReference type="CDD" id="cd11530">
    <property type="entry name" value="NTP-PPase_DR2231_like"/>
    <property type="match status" value="1"/>
</dbReference>
<comment type="caution">
    <text evidence="2">The sequence shown here is derived from an EMBL/GenBank/DDBJ whole genome shotgun (WGS) entry which is preliminary data.</text>
</comment>
<dbReference type="EMBL" id="JDSS02000052">
    <property type="protein sequence ID" value="KFB66074.1"/>
    <property type="molecule type" value="Genomic_DNA"/>
</dbReference>
<dbReference type="AlphaFoldDB" id="A0A084XUD0"/>
<proteinExistence type="predicted"/>
<reference evidence="2 3" key="1">
    <citation type="submission" date="2014-07" db="EMBL/GenBank/DDBJ databases">
        <title>Expanding our view of genomic diversity in Candidatus Accumulibacter clades.</title>
        <authorList>
            <person name="Skennerton C.T."/>
            <person name="Barr J.J."/>
            <person name="Slater F.R."/>
            <person name="Bond P.L."/>
            <person name="Tyson G.W."/>
        </authorList>
    </citation>
    <scope>NUCLEOTIDE SEQUENCE [LARGE SCALE GENOMIC DNA]</scope>
    <source>
        <strain evidence="3">SK-01</strain>
    </source>
</reference>
<evidence type="ECO:0000313" key="2">
    <source>
        <dbReference type="EMBL" id="KFB66074.1"/>
    </source>
</evidence>
<dbReference type="InterPro" id="IPR023292">
    <property type="entry name" value="NTP_PyroPHydrolase-like_dom_sf"/>
</dbReference>
<sequence>MDKLVNDVHDFHAKFGLDSLQPGSPQHIDDAELVLMRANFMLEELVEYAQAVGLELTVTEEGVEFTKAEPFGNEPVLRDLEKALDGLVDLAYVLAGTALFHGFGNKHELGKTIIGEAWQRVHNANMRKIRATSAEESKRKSGFDVVKPEGWQPPKLHDLVGGN</sequence>
<name>A0A084XUD0_9PROT</name>
<feature type="region of interest" description="Disordered" evidence="1">
    <location>
        <begin position="130"/>
        <end position="163"/>
    </location>
</feature>
<evidence type="ECO:0000256" key="1">
    <source>
        <dbReference type="SAM" id="MobiDB-lite"/>
    </source>
</evidence>